<dbReference type="AlphaFoldDB" id="A0AAP0E3B5"/>
<keyword evidence="1" id="KW-0472">Membrane</keyword>
<gene>
    <name evidence="2" type="ORF">Sjap_026262</name>
</gene>
<name>A0AAP0E3B5_9MAGN</name>
<comment type="caution">
    <text evidence="2">The sequence shown here is derived from an EMBL/GenBank/DDBJ whole genome shotgun (WGS) entry which is preliminary data.</text>
</comment>
<dbReference type="Proteomes" id="UP001417504">
    <property type="component" value="Unassembled WGS sequence"/>
</dbReference>
<accession>A0AAP0E3B5</accession>
<keyword evidence="3" id="KW-1185">Reference proteome</keyword>
<keyword evidence="1" id="KW-1133">Transmembrane helix</keyword>
<reference evidence="2 3" key="1">
    <citation type="submission" date="2024-01" db="EMBL/GenBank/DDBJ databases">
        <title>Genome assemblies of Stephania.</title>
        <authorList>
            <person name="Yang L."/>
        </authorList>
    </citation>
    <scope>NUCLEOTIDE SEQUENCE [LARGE SCALE GENOMIC DNA]</scope>
    <source>
        <strain evidence="2">QJT</strain>
        <tissue evidence="2">Leaf</tissue>
    </source>
</reference>
<sequence length="77" mass="8960">MKVDVLVVAVSLDAKYIASLLSVRLHNQGLYTRAFLFFFFSSLFLYGMRFMAWYLSELLPNTNRRGEMANKNSKEND</sequence>
<proteinExistence type="predicted"/>
<keyword evidence="1" id="KW-0812">Transmembrane</keyword>
<feature type="transmembrane region" description="Helical" evidence="1">
    <location>
        <begin position="35"/>
        <end position="55"/>
    </location>
</feature>
<dbReference type="EMBL" id="JBBNAE010000011">
    <property type="protein sequence ID" value="KAK9085851.1"/>
    <property type="molecule type" value="Genomic_DNA"/>
</dbReference>
<evidence type="ECO:0000313" key="2">
    <source>
        <dbReference type="EMBL" id="KAK9085851.1"/>
    </source>
</evidence>
<evidence type="ECO:0000313" key="3">
    <source>
        <dbReference type="Proteomes" id="UP001417504"/>
    </source>
</evidence>
<evidence type="ECO:0000256" key="1">
    <source>
        <dbReference type="SAM" id="Phobius"/>
    </source>
</evidence>
<protein>
    <submittedName>
        <fullName evidence="2">Uncharacterized protein</fullName>
    </submittedName>
</protein>
<organism evidence="2 3">
    <name type="scientific">Stephania japonica</name>
    <dbReference type="NCBI Taxonomy" id="461633"/>
    <lineage>
        <taxon>Eukaryota</taxon>
        <taxon>Viridiplantae</taxon>
        <taxon>Streptophyta</taxon>
        <taxon>Embryophyta</taxon>
        <taxon>Tracheophyta</taxon>
        <taxon>Spermatophyta</taxon>
        <taxon>Magnoliopsida</taxon>
        <taxon>Ranunculales</taxon>
        <taxon>Menispermaceae</taxon>
        <taxon>Menispermoideae</taxon>
        <taxon>Cissampelideae</taxon>
        <taxon>Stephania</taxon>
    </lineage>
</organism>